<feature type="domain" description="O-methyltransferase dimerisation" evidence="1">
    <location>
        <begin position="36"/>
        <end position="104"/>
    </location>
</feature>
<reference evidence="2 3" key="2">
    <citation type="submission" date="2018-06" db="EMBL/GenBank/DDBJ databases">
        <title>Sequencing of bacterial isolates from soil warming experiment in Harvard Forest, Massachusetts, USA.</title>
        <authorList>
            <person name="Deangelis K.PhD."/>
        </authorList>
    </citation>
    <scope>NUCLEOTIDE SEQUENCE [LARGE SCALE GENOMIC DNA]</scope>
    <source>
        <strain evidence="2 3">GAS496</strain>
    </source>
</reference>
<dbReference type="InterPro" id="IPR036388">
    <property type="entry name" value="WH-like_DNA-bd_sf"/>
</dbReference>
<organism evidence="2 3">
    <name type="scientific">Mycolicibacterium moriokaense</name>
    <dbReference type="NCBI Taxonomy" id="39691"/>
    <lineage>
        <taxon>Bacteria</taxon>
        <taxon>Bacillati</taxon>
        <taxon>Actinomycetota</taxon>
        <taxon>Actinomycetes</taxon>
        <taxon>Mycobacteriales</taxon>
        <taxon>Mycobacteriaceae</taxon>
        <taxon>Mycolicibacterium</taxon>
    </lineage>
</organism>
<reference evidence="3" key="1">
    <citation type="submission" date="2018-05" db="EMBL/GenBank/DDBJ databases">
        <authorList>
            <person name="Deangelis K."/>
            <person name="Huntemann M."/>
            <person name="Clum A."/>
            <person name="Pillay M."/>
            <person name="Palaniappan K."/>
            <person name="Varghese N."/>
            <person name="Mikhailova N."/>
            <person name="Stamatis D."/>
            <person name="Reddy T."/>
            <person name="Daum C."/>
            <person name="Shapiro N."/>
            <person name="Ivanova N."/>
            <person name="Kyrpides N."/>
            <person name="Woyke T."/>
        </authorList>
    </citation>
    <scope>NUCLEOTIDE SEQUENCE [LARGE SCALE GENOMIC DNA]</scope>
    <source>
        <strain evidence="3">GAS496</strain>
    </source>
</reference>
<evidence type="ECO:0000313" key="2">
    <source>
        <dbReference type="EMBL" id="PXX08722.1"/>
    </source>
</evidence>
<gene>
    <name evidence="2" type="ORF">C8E89_10725</name>
</gene>
<sequence length="128" mass="13969">MLFSRAAPASIVREMSAIGESDSVASLRELVSHPHVVEILDALNHGPMTFARIRTHVHASRRALVMALRLVAARGLVTKNDNGSWDSDARADVVYRHTDVGRRVVDALSRFATWTNITAGSGSPSRPR</sequence>
<name>A0A318HGE5_9MYCO</name>
<comment type="caution">
    <text evidence="2">The sequence shown here is derived from an EMBL/GenBank/DDBJ whole genome shotgun (WGS) entry which is preliminary data.</text>
</comment>
<evidence type="ECO:0000259" key="1">
    <source>
        <dbReference type="Pfam" id="PF08100"/>
    </source>
</evidence>
<dbReference type="Gene3D" id="1.10.10.10">
    <property type="entry name" value="Winged helix-like DNA-binding domain superfamily/Winged helix DNA-binding domain"/>
    <property type="match status" value="1"/>
</dbReference>
<dbReference type="AlphaFoldDB" id="A0A318HGE5"/>
<proteinExistence type="predicted"/>
<dbReference type="InterPro" id="IPR012967">
    <property type="entry name" value="COMT_dimerisation"/>
</dbReference>
<protein>
    <recommendedName>
        <fullName evidence="1">O-methyltransferase dimerisation domain-containing protein</fullName>
    </recommendedName>
</protein>
<keyword evidence="3" id="KW-1185">Reference proteome</keyword>
<dbReference type="EMBL" id="QJJU01000007">
    <property type="protein sequence ID" value="PXX08722.1"/>
    <property type="molecule type" value="Genomic_DNA"/>
</dbReference>
<evidence type="ECO:0000313" key="3">
    <source>
        <dbReference type="Proteomes" id="UP000247781"/>
    </source>
</evidence>
<dbReference type="Proteomes" id="UP000247781">
    <property type="component" value="Unassembled WGS sequence"/>
</dbReference>
<accession>A0A318HGE5</accession>
<dbReference type="GO" id="GO:0046983">
    <property type="term" value="F:protein dimerization activity"/>
    <property type="evidence" value="ECO:0007669"/>
    <property type="project" value="InterPro"/>
</dbReference>
<dbReference type="InterPro" id="IPR036390">
    <property type="entry name" value="WH_DNA-bd_sf"/>
</dbReference>
<dbReference type="Pfam" id="PF08100">
    <property type="entry name" value="Dimerisation"/>
    <property type="match status" value="1"/>
</dbReference>
<dbReference type="SUPFAM" id="SSF46785">
    <property type="entry name" value="Winged helix' DNA-binding domain"/>
    <property type="match status" value="1"/>
</dbReference>